<organism evidence="1 2">
    <name type="scientific">Humicola insolens</name>
    <name type="common">Soft-rot fungus</name>
    <dbReference type="NCBI Taxonomy" id="85995"/>
    <lineage>
        <taxon>Eukaryota</taxon>
        <taxon>Fungi</taxon>
        <taxon>Dikarya</taxon>
        <taxon>Ascomycota</taxon>
        <taxon>Pezizomycotina</taxon>
        <taxon>Sordariomycetes</taxon>
        <taxon>Sordariomycetidae</taxon>
        <taxon>Sordariales</taxon>
        <taxon>Chaetomiaceae</taxon>
        <taxon>Mycothermus</taxon>
    </lineage>
</organism>
<gene>
    <name evidence="1" type="ORF">VTJ49DRAFT_2623</name>
</gene>
<accession>A0ABR3V9H7</accession>
<dbReference type="InterPro" id="IPR011042">
    <property type="entry name" value="6-blade_b-propeller_TolB-like"/>
</dbReference>
<protein>
    <recommendedName>
        <fullName evidence="3">Serum paraoxonase/arylesterase family protein</fullName>
    </recommendedName>
</protein>
<dbReference type="EMBL" id="JAZGSY010000211">
    <property type="protein sequence ID" value="KAL1838485.1"/>
    <property type="molecule type" value="Genomic_DNA"/>
</dbReference>
<comment type="caution">
    <text evidence="1">The sequence shown here is derived from an EMBL/GenBank/DDBJ whole genome shotgun (WGS) entry which is preliminary data.</text>
</comment>
<evidence type="ECO:0008006" key="3">
    <source>
        <dbReference type="Google" id="ProtNLM"/>
    </source>
</evidence>
<dbReference type="PANTHER" id="PTHR11799">
    <property type="entry name" value="PARAOXONASE"/>
    <property type="match status" value="1"/>
</dbReference>
<name>A0ABR3V9H7_HUMIN</name>
<proteinExistence type="predicted"/>
<keyword evidence="2" id="KW-1185">Reference proteome</keyword>
<dbReference type="Proteomes" id="UP001583172">
    <property type="component" value="Unassembled WGS sequence"/>
</dbReference>
<reference evidence="1 2" key="1">
    <citation type="journal article" date="2024" name="Commun. Biol.">
        <title>Comparative genomic analysis of thermophilic fungi reveals convergent evolutionary adaptations and gene losses.</title>
        <authorList>
            <person name="Steindorff A.S."/>
            <person name="Aguilar-Pontes M.V."/>
            <person name="Robinson A.J."/>
            <person name="Andreopoulos B."/>
            <person name="LaButti K."/>
            <person name="Kuo A."/>
            <person name="Mondo S."/>
            <person name="Riley R."/>
            <person name="Otillar R."/>
            <person name="Haridas S."/>
            <person name="Lipzen A."/>
            <person name="Grimwood J."/>
            <person name="Schmutz J."/>
            <person name="Clum A."/>
            <person name="Reid I.D."/>
            <person name="Moisan M.C."/>
            <person name="Butler G."/>
            <person name="Nguyen T.T.M."/>
            <person name="Dewar K."/>
            <person name="Conant G."/>
            <person name="Drula E."/>
            <person name="Henrissat B."/>
            <person name="Hansel C."/>
            <person name="Singer S."/>
            <person name="Hutchinson M.I."/>
            <person name="de Vries R.P."/>
            <person name="Natvig D.O."/>
            <person name="Powell A.J."/>
            <person name="Tsang A."/>
            <person name="Grigoriev I.V."/>
        </authorList>
    </citation>
    <scope>NUCLEOTIDE SEQUENCE [LARGE SCALE GENOMIC DNA]</scope>
    <source>
        <strain evidence="1 2">CBS 620.91</strain>
    </source>
</reference>
<dbReference type="PANTHER" id="PTHR11799:SF12">
    <property type="entry name" value="PARAOXONASE-RELATED"/>
    <property type="match status" value="1"/>
</dbReference>
<evidence type="ECO:0000313" key="1">
    <source>
        <dbReference type="EMBL" id="KAL1838485.1"/>
    </source>
</evidence>
<evidence type="ECO:0000313" key="2">
    <source>
        <dbReference type="Proteomes" id="UP001583172"/>
    </source>
</evidence>
<dbReference type="Gene3D" id="2.120.10.30">
    <property type="entry name" value="TolB, C-terminal domain"/>
    <property type="match status" value="1"/>
</dbReference>
<sequence>MRLLSISLLGALLAYLLYSVGPYIQRAVVVLGVLRKYPPGAVAKDEVTVIPDTVHCEDLHYYAPSGTIFTACEDEANVRFRWFPPLANFDDPELGGRSQGSIHVIDPKTFTSRRLKLEGFEGPFVTHGIDVIPDPEAADGPAVYIIAINHVPETQPSGEKGPYAHSQLEIFHHVLGSSSAQHLRTVWHPLIRTPNDIFARNPNSIYVSNDHRYRDHGLMRTIEDLYYGSKWGDIVYLQLDSVKKAAADPSDGVTARIVLTGLHNTNGLGHGRTEDEILISSAASGVMHIGRLPAENDPAGNITVVESIEIAHVADNPSYFADPYATADDDRSGFLETGVSQAIHLAANQRNPAVKDPVMVTYMRPVAPGKWEKRVLFDDDGTRLRTGSGGVLVALDPKDEEGKRKAWLFVSGFMSKGAVAVKVDL</sequence>
<dbReference type="InterPro" id="IPR051288">
    <property type="entry name" value="Serum_paraoxonase/arylesterase"/>
</dbReference>